<dbReference type="Gene3D" id="3.30.1380.20">
    <property type="entry name" value="Trafficking protein particle complex subunit 3"/>
    <property type="match status" value="1"/>
</dbReference>
<proteinExistence type="predicted"/>
<reference evidence="1 2" key="1">
    <citation type="submission" date="2020-10" db="EMBL/GenBank/DDBJ databases">
        <title>Phylogeny of dyella-like bacteria.</title>
        <authorList>
            <person name="Fu J."/>
        </authorList>
    </citation>
    <scope>NUCLEOTIDE SEQUENCE [LARGE SCALE GENOMIC DNA]</scope>
    <source>
        <strain evidence="1 2">DHOB07</strain>
    </source>
</reference>
<gene>
    <name evidence="1" type="ORF">ISP13_02610</name>
</gene>
<sequence>MVELEIQVFSDRREGLLAELGRVVAANSFSLIRQRLTQDSRGAWLSMIVRGPMEQRLALEEMLGTHSRVLSFEAALFGEAGAIAAAPVSVPTQMAPRTLQPSPVEAMSPPAQPVAPLPAAMPDVSQVEHTLPKLAHDYPQIYPWLVALENSVAEPARESSLMLAGRRTGTWVYKRDYALGAKLGLADAIKRIGMPALRALADIEQHGVHVHILNSPLCAPGVHSGCKFYGGYLEGLLGASVTPKKVFVRHLSCRSSGAAHCSLEISH</sequence>
<dbReference type="EMBL" id="JADIKG010000010">
    <property type="protein sequence ID" value="MFK2872408.1"/>
    <property type="molecule type" value="Genomic_DNA"/>
</dbReference>
<organism evidence="1 2">
    <name type="scientific">Dyella lipolytica</name>
    <dbReference type="NCBI Taxonomy" id="1867835"/>
    <lineage>
        <taxon>Bacteria</taxon>
        <taxon>Pseudomonadati</taxon>
        <taxon>Pseudomonadota</taxon>
        <taxon>Gammaproteobacteria</taxon>
        <taxon>Lysobacterales</taxon>
        <taxon>Rhodanobacteraceae</taxon>
        <taxon>Dyella</taxon>
    </lineage>
</organism>
<dbReference type="RefSeq" id="WP_284399833.1">
    <property type="nucleotide sequence ID" value="NZ_BSNQ01000005.1"/>
</dbReference>
<evidence type="ECO:0008006" key="3">
    <source>
        <dbReference type="Google" id="ProtNLM"/>
    </source>
</evidence>
<evidence type="ECO:0000313" key="1">
    <source>
        <dbReference type="EMBL" id="MFK2872408.1"/>
    </source>
</evidence>
<keyword evidence="2" id="KW-1185">Reference proteome</keyword>
<name>A0ABW8IR83_9GAMM</name>
<protein>
    <recommendedName>
        <fullName evidence="3">4-vinyl reductase 4VR domain-containing protein</fullName>
    </recommendedName>
</protein>
<evidence type="ECO:0000313" key="2">
    <source>
        <dbReference type="Proteomes" id="UP001620405"/>
    </source>
</evidence>
<comment type="caution">
    <text evidence="1">The sequence shown here is derived from an EMBL/GenBank/DDBJ whole genome shotgun (WGS) entry which is preliminary data.</text>
</comment>
<accession>A0ABW8IR83</accession>
<dbReference type="Proteomes" id="UP001620405">
    <property type="component" value="Unassembled WGS sequence"/>
</dbReference>